<comment type="similarity">
    <text evidence="1">Belongs to the CAPAB/TerDEXZ family.</text>
</comment>
<dbReference type="PATRIC" id="fig|765913.3.peg.4470"/>
<dbReference type="RefSeq" id="WP_007043110.1">
    <property type="nucleotide sequence ID" value="NZ_AFWT01000059.1"/>
</dbReference>
<dbReference type="CDD" id="cd06974">
    <property type="entry name" value="TerD_like"/>
    <property type="match status" value="1"/>
</dbReference>
<proteinExistence type="inferred from homology"/>
<comment type="caution">
    <text evidence="4">The sequence shown here is derived from an EMBL/GenBank/DDBJ whole genome shotgun (WGS) entry which is preliminary data.</text>
</comment>
<dbReference type="Proteomes" id="UP000004200">
    <property type="component" value="Unassembled WGS sequence"/>
</dbReference>
<dbReference type="Gene3D" id="2.60.60.30">
    <property type="entry name" value="sav2460 like domains"/>
    <property type="match status" value="1"/>
</dbReference>
<dbReference type="STRING" id="765913.ThidrDRAFT_4398"/>
<dbReference type="InterPro" id="IPR051324">
    <property type="entry name" value="Stress/Tellurium_Resist"/>
</dbReference>
<dbReference type="AlphaFoldDB" id="G2E7Y4"/>
<protein>
    <submittedName>
        <fullName evidence="4">Stress protein</fullName>
    </submittedName>
</protein>
<dbReference type="GO" id="GO:0046690">
    <property type="term" value="P:response to tellurium ion"/>
    <property type="evidence" value="ECO:0007669"/>
    <property type="project" value="UniProtKB-KW"/>
</dbReference>
<dbReference type="InterPro" id="IPR003325">
    <property type="entry name" value="TerD"/>
</dbReference>
<reference evidence="4 5" key="1">
    <citation type="submission" date="2011-06" db="EMBL/GenBank/DDBJ databases">
        <title>The draft genome of Thiorhodococcus drewsii AZ1.</title>
        <authorList>
            <consortium name="US DOE Joint Genome Institute (JGI-PGF)"/>
            <person name="Lucas S."/>
            <person name="Han J."/>
            <person name="Lapidus A."/>
            <person name="Cheng J.-F."/>
            <person name="Goodwin L."/>
            <person name="Pitluck S."/>
            <person name="Peters L."/>
            <person name="Land M.L."/>
            <person name="Hauser L."/>
            <person name="Vogl K."/>
            <person name="Liu Z."/>
            <person name="Imhoff J."/>
            <person name="Thiel V."/>
            <person name="Frigaard N.-U."/>
            <person name="Bryant D.A."/>
            <person name="Woyke T.J."/>
        </authorList>
    </citation>
    <scope>NUCLEOTIDE SEQUENCE [LARGE SCALE GENOMIC DNA]</scope>
    <source>
        <strain evidence="4 5">AZ1</strain>
    </source>
</reference>
<dbReference type="Pfam" id="PF02342">
    <property type="entry name" value="TerD"/>
    <property type="match status" value="1"/>
</dbReference>
<dbReference type="PANTHER" id="PTHR32097:SF4">
    <property type="entry name" value="GENERAL STRESS PROTEIN 16U"/>
    <property type="match status" value="1"/>
</dbReference>
<feature type="domain" description="TerD" evidence="3">
    <location>
        <begin position="1"/>
        <end position="201"/>
    </location>
</feature>
<evidence type="ECO:0000313" key="5">
    <source>
        <dbReference type="Proteomes" id="UP000004200"/>
    </source>
</evidence>
<keyword evidence="2" id="KW-0778">Tellurium resistance</keyword>
<evidence type="ECO:0000256" key="2">
    <source>
        <dbReference type="ARBA" id="ARBA00022686"/>
    </source>
</evidence>
<dbReference type="OrthoDB" id="570928at2"/>
<accession>G2E7Y4</accession>
<dbReference type="PANTHER" id="PTHR32097">
    <property type="entry name" value="CAMP-BINDING PROTEIN 1-RELATED"/>
    <property type="match status" value="1"/>
</dbReference>
<keyword evidence="5" id="KW-1185">Reference proteome</keyword>
<evidence type="ECO:0000256" key="1">
    <source>
        <dbReference type="ARBA" id="ARBA00008775"/>
    </source>
</evidence>
<dbReference type="EMBL" id="AFWT01000059">
    <property type="protein sequence ID" value="EGV27792.1"/>
    <property type="molecule type" value="Genomic_DNA"/>
</dbReference>
<sequence length="214" mass="23723">MGVTLKKGQGVRLEKNENDLSMVTIGLGWDIKEHKRGLLQGLLGRKEADYDLDVAAFLCGADGKVHDLGERDAQGRTRLVDSDVVFFNNLQHRSGCAWLTGDNRTGAGEGDDEQIVVKLDSLPDAFAKVVFVVQIYNGAKNGQSFGQVENAFIRAEDARGREMARFDLSGGAEYENCRSMLFAELVRESEAWRFEAIGSPSPSDSFTEWLRHYS</sequence>
<dbReference type="eggNOG" id="COG2310">
    <property type="taxonomic scope" value="Bacteria"/>
</dbReference>
<evidence type="ECO:0000259" key="3">
    <source>
        <dbReference type="Pfam" id="PF02342"/>
    </source>
</evidence>
<organism evidence="4 5">
    <name type="scientific">Thiorhodococcus drewsii AZ1</name>
    <dbReference type="NCBI Taxonomy" id="765913"/>
    <lineage>
        <taxon>Bacteria</taxon>
        <taxon>Pseudomonadati</taxon>
        <taxon>Pseudomonadota</taxon>
        <taxon>Gammaproteobacteria</taxon>
        <taxon>Chromatiales</taxon>
        <taxon>Chromatiaceae</taxon>
        <taxon>Thiorhodococcus</taxon>
    </lineage>
</organism>
<name>G2E7Y4_9GAMM</name>
<evidence type="ECO:0000313" key="4">
    <source>
        <dbReference type="EMBL" id="EGV27792.1"/>
    </source>
</evidence>
<gene>
    <name evidence="4" type="ORF">ThidrDRAFT_4398</name>
</gene>